<sequence>MRGQIYFRRAVATTCATYAEAGGAMVDVGLPGIPAGPARPVLLPCVDAPGREATCPTDAREKTQDTTIIDSIPTALKPRD</sequence>
<keyword evidence="2" id="KW-1185">Reference proteome</keyword>
<organism evidence="1 2">
    <name type="scientific">Acrocarpospora macrocephala</name>
    <dbReference type="NCBI Taxonomy" id="150177"/>
    <lineage>
        <taxon>Bacteria</taxon>
        <taxon>Bacillati</taxon>
        <taxon>Actinomycetota</taxon>
        <taxon>Actinomycetes</taxon>
        <taxon>Streptosporangiales</taxon>
        <taxon>Streptosporangiaceae</taxon>
        <taxon>Acrocarpospora</taxon>
    </lineage>
</organism>
<dbReference type="EMBL" id="BLAE01000081">
    <property type="protein sequence ID" value="GES15670.1"/>
    <property type="molecule type" value="Genomic_DNA"/>
</dbReference>
<reference evidence="1 2" key="1">
    <citation type="submission" date="2019-10" db="EMBL/GenBank/DDBJ databases">
        <title>Whole genome shotgun sequence of Acrocarpospora macrocephala NBRC 16266.</title>
        <authorList>
            <person name="Ichikawa N."/>
            <person name="Kimura A."/>
            <person name="Kitahashi Y."/>
            <person name="Komaki H."/>
            <person name="Oguchi A."/>
        </authorList>
    </citation>
    <scope>NUCLEOTIDE SEQUENCE [LARGE SCALE GENOMIC DNA]</scope>
    <source>
        <strain evidence="1 2">NBRC 16266</strain>
    </source>
</reference>
<dbReference type="Proteomes" id="UP000331127">
    <property type="component" value="Unassembled WGS sequence"/>
</dbReference>
<protein>
    <submittedName>
        <fullName evidence="1">Uncharacterized protein</fullName>
    </submittedName>
</protein>
<dbReference type="OrthoDB" id="4358143at2"/>
<comment type="caution">
    <text evidence="1">The sequence shown here is derived from an EMBL/GenBank/DDBJ whole genome shotgun (WGS) entry which is preliminary data.</text>
</comment>
<proteinExistence type="predicted"/>
<gene>
    <name evidence="1" type="ORF">Amac_092680</name>
</gene>
<dbReference type="RefSeq" id="WP_155360772.1">
    <property type="nucleotide sequence ID" value="NZ_BAAAHL010000056.1"/>
</dbReference>
<evidence type="ECO:0000313" key="2">
    <source>
        <dbReference type="Proteomes" id="UP000331127"/>
    </source>
</evidence>
<name>A0A5M3X3P5_9ACTN</name>
<evidence type="ECO:0000313" key="1">
    <source>
        <dbReference type="EMBL" id="GES15670.1"/>
    </source>
</evidence>
<accession>A0A5M3X3P5</accession>
<dbReference type="AlphaFoldDB" id="A0A5M3X3P5"/>